<dbReference type="Pfam" id="PF03721">
    <property type="entry name" value="UDPG_MGDP_dh_N"/>
    <property type="match status" value="1"/>
</dbReference>
<accession>A0A2W4RLC2</accession>
<dbReference type="PIRSF" id="PIRSF500136">
    <property type="entry name" value="UDP_ManNAc_DH"/>
    <property type="match status" value="1"/>
</dbReference>
<dbReference type="InterPro" id="IPR001732">
    <property type="entry name" value="UDP-Glc/GDP-Man_DH_N"/>
</dbReference>
<dbReference type="GO" id="GO:0016616">
    <property type="term" value="F:oxidoreductase activity, acting on the CH-OH group of donors, NAD or NADP as acceptor"/>
    <property type="evidence" value="ECO:0007669"/>
    <property type="project" value="InterPro"/>
</dbReference>
<dbReference type="GO" id="GO:0000271">
    <property type="term" value="P:polysaccharide biosynthetic process"/>
    <property type="evidence" value="ECO:0007669"/>
    <property type="project" value="InterPro"/>
</dbReference>
<name>A0A2W4RLC2_9GAMM</name>
<comment type="caution">
    <text evidence="2">The sequence shown here is derived from an EMBL/GenBank/DDBJ whole genome shotgun (WGS) entry which is preliminary data.</text>
</comment>
<dbReference type="PANTHER" id="PTHR43750:SF1">
    <property type="entry name" value="GDP-MANNOSE 6-DEHYDROGENASE"/>
    <property type="match status" value="1"/>
</dbReference>
<reference evidence="2 3" key="1">
    <citation type="journal article" date="2018" name="Aquat. Microb. Ecol.">
        <title>Gammaproteobacterial methanotrophs dominate.</title>
        <authorList>
            <person name="Rissanen A.J."/>
            <person name="Saarenheimo J."/>
            <person name="Tiirola M."/>
            <person name="Peura S."/>
            <person name="Aalto S.L."/>
            <person name="Karvinen A."/>
            <person name="Nykanen H."/>
        </authorList>
    </citation>
    <scope>NUCLEOTIDE SEQUENCE [LARGE SCALE GENOMIC DNA]</scope>
    <source>
        <strain evidence="2">AMbin10</strain>
    </source>
</reference>
<dbReference type="InterPro" id="IPR028359">
    <property type="entry name" value="UDP_ManNAc/GlcNAc_DH"/>
</dbReference>
<gene>
    <name evidence="2" type="ORF">DM484_06470</name>
</gene>
<dbReference type="Gene3D" id="3.40.50.720">
    <property type="entry name" value="NAD(P)-binding Rossmann-like Domain"/>
    <property type="match status" value="1"/>
</dbReference>
<proteinExistence type="predicted"/>
<dbReference type="SUPFAM" id="SSF51735">
    <property type="entry name" value="NAD(P)-binding Rossmann-fold domains"/>
    <property type="match status" value="1"/>
</dbReference>
<dbReference type="GO" id="GO:0051287">
    <property type="term" value="F:NAD binding"/>
    <property type="evidence" value="ECO:0007669"/>
    <property type="project" value="InterPro"/>
</dbReference>
<protein>
    <submittedName>
        <fullName evidence="2">GDP-mannose dehydrogenase</fullName>
    </submittedName>
</protein>
<feature type="domain" description="UDP-glucose/GDP-mannose dehydrogenase N-terminal" evidence="1">
    <location>
        <begin position="3"/>
        <end position="191"/>
    </location>
</feature>
<dbReference type="InterPro" id="IPR036291">
    <property type="entry name" value="NAD(P)-bd_dom_sf"/>
</dbReference>
<organism evidence="2 3">
    <name type="scientific">Candidatus Methylumidiphilus alinenensis</name>
    <dbReference type="NCBI Taxonomy" id="2202197"/>
    <lineage>
        <taxon>Bacteria</taxon>
        <taxon>Pseudomonadati</taxon>
        <taxon>Pseudomonadota</taxon>
        <taxon>Gammaproteobacteria</taxon>
        <taxon>Methylococcales</taxon>
        <taxon>Candidatus Methylumidiphilus</taxon>
    </lineage>
</organism>
<dbReference type="EMBL" id="QJPH01000221">
    <property type="protein sequence ID" value="PZN82399.1"/>
    <property type="molecule type" value="Genomic_DNA"/>
</dbReference>
<dbReference type="PROSITE" id="PS51257">
    <property type="entry name" value="PROKAR_LIPOPROTEIN"/>
    <property type="match status" value="1"/>
</dbReference>
<feature type="non-terminal residue" evidence="2">
    <location>
        <position position="214"/>
    </location>
</feature>
<dbReference type="AlphaFoldDB" id="A0A2W4RLC2"/>
<dbReference type="GO" id="GO:0016628">
    <property type="term" value="F:oxidoreductase activity, acting on the CH-CH group of donors, NAD or NADP as acceptor"/>
    <property type="evidence" value="ECO:0007669"/>
    <property type="project" value="InterPro"/>
</dbReference>
<dbReference type="NCBIfam" id="TIGR03026">
    <property type="entry name" value="NDP-sugDHase"/>
    <property type="match status" value="1"/>
</dbReference>
<dbReference type="Proteomes" id="UP000249396">
    <property type="component" value="Unassembled WGS sequence"/>
</dbReference>
<dbReference type="PANTHER" id="PTHR43750">
    <property type="entry name" value="UDP-GLUCOSE 6-DEHYDROGENASE TUAD"/>
    <property type="match status" value="1"/>
</dbReference>
<sequence>MRTISVFGLGYVGSVTAACFSSKGHKVIGIDVATEKVELMATGKTPIFEPGIQEIITESHAQGLLTATTDINEAVFGSEISFICVGTPSQANGKLDLKGIQHVCEQIGASLKHKDSFHVVVTRSTILPGTTADVITPALEAASGKKAGKDFGVATNPEFLREGSAIKDFLNPPMTVLGVGDPKSESLLKELYAWMPAELFAVPVPSAEMVKYAC</sequence>
<evidence type="ECO:0000259" key="1">
    <source>
        <dbReference type="Pfam" id="PF03721"/>
    </source>
</evidence>
<evidence type="ECO:0000313" key="3">
    <source>
        <dbReference type="Proteomes" id="UP000249396"/>
    </source>
</evidence>
<evidence type="ECO:0000313" key="2">
    <source>
        <dbReference type="EMBL" id="PZN82399.1"/>
    </source>
</evidence>
<dbReference type="InterPro" id="IPR017476">
    <property type="entry name" value="UDP-Glc/GDP-Man"/>
</dbReference>
<dbReference type="PIRSF" id="PIRSF000124">
    <property type="entry name" value="UDPglc_GDPman_dh"/>
    <property type="match status" value="1"/>
</dbReference>